<evidence type="ECO:0000313" key="3">
    <source>
        <dbReference type="Proteomes" id="UP000069205"/>
    </source>
</evidence>
<sequence length="465" mass="54704">MNRMLSRALVLFLLFGCQVDPGSHPIFPPPLIEQRTEVTHLRGQRHTTLFSYNIDFFQRHRPAYLVSSGIHFSHGKQHDVLLLNPFDRHAQTDYDFNLECLAYLYHPPPVEPQMQIFGPYTSQVAWQLYRAIDWTHLHHEQTYDILSDRSIPWQNKKEWTDRAVEYYLHYMNIPRSPAPLDVTMRRAGVMMKPYFTRFRNYYPLSNNFFYYAHWWHPAIYEAFMLAGNDQEQESMIRQTNQTGYLRVLVDRPLRMLLSREVMPRYSRFSPESANIFDNLHMLHGIAYDILAYDGWTIDQKRAELYRVIEAMKYRPGDERLARKFQLPYPDMDPRIYYDWMKGTDGGMNRIMQEMLEEMMPLMMPQGMTPEMREKVMGQLKMKMRPGLEEGELPGSLMEALKPLMPQMQMMSEAMEPGGTPQKMVDAMLQGWDKKYGSVPDVSTLPMEQEPTAPPLPAQPVPVGVR</sequence>
<dbReference type="PATRIC" id="fig|42253.5.peg.2815"/>
<feature type="region of interest" description="Disordered" evidence="1">
    <location>
        <begin position="437"/>
        <end position="465"/>
    </location>
</feature>
<proteinExistence type="predicted"/>
<evidence type="ECO:0000256" key="1">
    <source>
        <dbReference type="SAM" id="MobiDB-lite"/>
    </source>
</evidence>
<organism evidence="2 3">
    <name type="scientific">Nitrospira moscoviensis</name>
    <dbReference type="NCBI Taxonomy" id="42253"/>
    <lineage>
        <taxon>Bacteria</taxon>
        <taxon>Pseudomonadati</taxon>
        <taxon>Nitrospirota</taxon>
        <taxon>Nitrospiria</taxon>
        <taxon>Nitrospirales</taxon>
        <taxon>Nitrospiraceae</taxon>
        <taxon>Nitrospira</taxon>
    </lineage>
</organism>
<gene>
    <name evidence="2" type="ORF">NITMOv2_2847</name>
</gene>
<accession>A0A0K2GE67</accession>
<reference evidence="2 3" key="1">
    <citation type="journal article" date="2015" name="Proc. Natl. Acad. Sci. U.S.A.">
        <title>Expanded metabolic versatility of ubiquitous nitrite-oxidizing bacteria from the genus Nitrospira.</title>
        <authorList>
            <person name="Koch H."/>
            <person name="Lucker S."/>
            <person name="Albertsen M."/>
            <person name="Kitzinger K."/>
            <person name="Herbold C."/>
            <person name="Spieck E."/>
            <person name="Nielsen P.H."/>
            <person name="Wagner M."/>
            <person name="Daims H."/>
        </authorList>
    </citation>
    <scope>NUCLEOTIDE SEQUENCE [LARGE SCALE GENOMIC DNA]</scope>
    <source>
        <strain evidence="2 3">NSP M-1</strain>
    </source>
</reference>
<dbReference type="Proteomes" id="UP000069205">
    <property type="component" value="Chromosome"/>
</dbReference>
<dbReference type="RefSeq" id="WP_202967220.1">
    <property type="nucleotide sequence ID" value="NZ_CP011801.1"/>
</dbReference>
<protein>
    <submittedName>
        <fullName evidence="2">Uncharacterized protein</fullName>
    </submittedName>
</protein>
<name>A0A0K2GE67_NITMO</name>
<evidence type="ECO:0000313" key="2">
    <source>
        <dbReference type="EMBL" id="ALA59255.1"/>
    </source>
</evidence>
<dbReference type="STRING" id="42253.NITMOv2_2847"/>
<keyword evidence="3" id="KW-1185">Reference proteome</keyword>
<dbReference type="EMBL" id="CP011801">
    <property type="protein sequence ID" value="ALA59255.1"/>
    <property type="molecule type" value="Genomic_DNA"/>
</dbReference>
<dbReference type="AlphaFoldDB" id="A0A0K2GE67"/>
<dbReference type="KEGG" id="nmv:NITMOv2_2847"/>